<dbReference type="InterPro" id="IPR042099">
    <property type="entry name" value="ANL_N_sf"/>
</dbReference>
<dbReference type="GO" id="GO:0005783">
    <property type="term" value="C:endoplasmic reticulum"/>
    <property type="evidence" value="ECO:0007669"/>
    <property type="project" value="TreeGrafter"/>
</dbReference>
<organism evidence="4 5">
    <name type="scientific">Gigaspora rosea</name>
    <dbReference type="NCBI Taxonomy" id="44941"/>
    <lineage>
        <taxon>Eukaryota</taxon>
        <taxon>Fungi</taxon>
        <taxon>Fungi incertae sedis</taxon>
        <taxon>Mucoromycota</taxon>
        <taxon>Glomeromycotina</taxon>
        <taxon>Glomeromycetes</taxon>
        <taxon>Diversisporales</taxon>
        <taxon>Gigasporaceae</taxon>
        <taxon>Gigaspora</taxon>
    </lineage>
</organism>
<reference evidence="4 5" key="1">
    <citation type="submission" date="2018-06" db="EMBL/GenBank/DDBJ databases">
        <title>Comparative genomics reveals the genomic features of Rhizophagus irregularis, R. cerebriforme, R. diaphanum and Gigaspora rosea, and their symbiotic lifestyle signature.</title>
        <authorList>
            <person name="Morin E."/>
            <person name="San Clemente H."/>
            <person name="Chen E.C.H."/>
            <person name="De La Providencia I."/>
            <person name="Hainaut M."/>
            <person name="Kuo A."/>
            <person name="Kohler A."/>
            <person name="Murat C."/>
            <person name="Tang N."/>
            <person name="Roy S."/>
            <person name="Loubradou J."/>
            <person name="Henrissat B."/>
            <person name="Grigoriev I.V."/>
            <person name="Corradi N."/>
            <person name="Roux C."/>
            <person name="Martin F.M."/>
        </authorList>
    </citation>
    <scope>NUCLEOTIDE SEQUENCE [LARGE SCALE GENOMIC DNA]</scope>
    <source>
        <strain evidence="4 5">DAOM 194757</strain>
    </source>
</reference>
<dbReference type="InterPro" id="IPR020845">
    <property type="entry name" value="AMP-binding_CS"/>
</dbReference>
<name>A0A397U8S2_9GLOM</name>
<dbReference type="Gene3D" id="3.40.50.12780">
    <property type="entry name" value="N-terminal domain of ligase-like"/>
    <property type="match status" value="1"/>
</dbReference>
<proteinExistence type="predicted"/>
<dbReference type="PANTHER" id="PTHR43272">
    <property type="entry name" value="LONG-CHAIN-FATTY-ACID--COA LIGASE"/>
    <property type="match status" value="1"/>
</dbReference>
<dbReference type="OrthoDB" id="1700726at2759"/>
<accession>A0A397U8S2</accession>
<evidence type="ECO:0000256" key="1">
    <source>
        <dbReference type="ARBA" id="ARBA00022741"/>
    </source>
</evidence>
<gene>
    <name evidence="4" type="ORF">C2G38_1989474</name>
</gene>
<evidence type="ECO:0000313" key="5">
    <source>
        <dbReference type="Proteomes" id="UP000266673"/>
    </source>
</evidence>
<dbReference type="EMBL" id="QKWP01002340">
    <property type="protein sequence ID" value="RIB03703.1"/>
    <property type="molecule type" value="Genomic_DNA"/>
</dbReference>
<dbReference type="PANTHER" id="PTHR43272:SF33">
    <property type="entry name" value="AMP-BINDING DOMAIN-CONTAINING PROTEIN-RELATED"/>
    <property type="match status" value="1"/>
</dbReference>
<sequence>MNTIIPGIDYNKQSFVIPGTERNGQTGHYRNALFPDGQLKTSPDPGFTRLYDIFQNSLKKFRNREYLGIRQFDEKTRNFGGYVWQTYEQVNERITNFGSGLLHLKLNIIKDGQVENFIIGICSVNRPEYHIVYQSASAYNFTVCPLYESLGPNSLEYCLAHTEASIVIVAKSHVQYLLNISGKLPALKAIIVLDSLDDPACKFLQSEASQKNIFLYDFSQIEKFGQQHFRESVSVHSDDLYIIMYTSGTTGLPKGVMLSHGNLLATMCSVYQPFDEAPGSRVLSHLPMAHIFGVLIEFRAMLNGISIGYFSGDSNRLLEDIQILQPITFSSVPRIFNKLYQSIKVATIDAPGEEGKTTRRTYQKKWTHFKKTGELKYEEWDKLVEKKIRGILGKNIRGLYCSTAPLSEDVMEFLKIALGVNFFQGYGQTESTGSVSRALIDDPITSHVGAPTPCTEIKLVDVPSLNYYSTDKPNPRDEICLRGASIMKGYFKDEKKTKETIDKEGWLHTGDVGEIDGRGCLKIIDRVKNIFKLSQGEYISPEKIENIYLQDALISQIFVHGGPNQHFLVAIIIPKDKNFIPWASQIVKGLDYEALVKNNVIINEFMKRLNTLGKNNGLNGFEQVKAIHLDTIPFSIENGLLTPTLKVKRRVVEQHYKKIFDKLYKNLEIKANL</sequence>
<dbReference type="GO" id="GO:0004467">
    <property type="term" value="F:long-chain fatty acid-CoA ligase activity"/>
    <property type="evidence" value="ECO:0007669"/>
    <property type="project" value="TreeGrafter"/>
</dbReference>
<comment type="caution">
    <text evidence="4">The sequence shown here is derived from an EMBL/GenBank/DDBJ whole genome shotgun (WGS) entry which is preliminary data.</text>
</comment>
<dbReference type="Proteomes" id="UP000266673">
    <property type="component" value="Unassembled WGS sequence"/>
</dbReference>
<dbReference type="STRING" id="44941.A0A397U8S2"/>
<dbReference type="AlphaFoldDB" id="A0A397U8S2"/>
<evidence type="ECO:0000256" key="2">
    <source>
        <dbReference type="ARBA" id="ARBA00022840"/>
    </source>
</evidence>
<evidence type="ECO:0000313" key="4">
    <source>
        <dbReference type="EMBL" id="RIB03703.1"/>
    </source>
</evidence>
<dbReference type="GO" id="GO:0016020">
    <property type="term" value="C:membrane"/>
    <property type="evidence" value="ECO:0007669"/>
    <property type="project" value="TreeGrafter"/>
</dbReference>
<dbReference type="InterPro" id="IPR000873">
    <property type="entry name" value="AMP-dep_synth/lig_dom"/>
</dbReference>
<dbReference type="SUPFAM" id="SSF56801">
    <property type="entry name" value="Acetyl-CoA synthetase-like"/>
    <property type="match status" value="1"/>
</dbReference>
<keyword evidence="2" id="KW-0067">ATP-binding</keyword>
<feature type="domain" description="AMP-dependent synthetase/ligase" evidence="3">
    <location>
        <begin position="74"/>
        <end position="491"/>
    </location>
</feature>
<dbReference type="PROSITE" id="PS00455">
    <property type="entry name" value="AMP_BINDING"/>
    <property type="match status" value="1"/>
</dbReference>
<keyword evidence="5" id="KW-1185">Reference proteome</keyword>
<protein>
    <submittedName>
        <fullName evidence="4">Acetyl-CoA synthetase-like protein</fullName>
    </submittedName>
</protein>
<dbReference type="GO" id="GO:0005524">
    <property type="term" value="F:ATP binding"/>
    <property type="evidence" value="ECO:0007669"/>
    <property type="project" value="UniProtKB-KW"/>
</dbReference>
<evidence type="ECO:0000259" key="3">
    <source>
        <dbReference type="Pfam" id="PF00501"/>
    </source>
</evidence>
<dbReference type="Pfam" id="PF00501">
    <property type="entry name" value="AMP-binding"/>
    <property type="match status" value="1"/>
</dbReference>
<keyword evidence="1" id="KW-0547">Nucleotide-binding</keyword>